<accession>A0A699YBU7</accession>
<evidence type="ECO:0000256" key="2">
    <source>
        <dbReference type="SAM" id="MobiDB-lite"/>
    </source>
</evidence>
<dbReference type="InterPro" id="IPR029026">
    <property type="entry name" value="tRNA_m1G_MTases_N"/>
</dbReference>
<organism evidence="3 4">
    <name type="scientific">Haematococcus lacustris</name>
    <name type="common">Green alga</name>
    <name type="synonym">Haematococcus pluvialis</name>
    <dbReference type="NCBI Taxonomy" id="44745"/>
    <lineage>
        <taxon>Eukaryota</taxon>
        <taxon>Viridiplantae</taxon>
        <taxon>Chlorophyta</taxon>
        <taxon>core chlorophytes</taxon>
        <taxon>Chlorophyceae</taxon>
        <taxon>CS clade</taxon>
        <taxon>Chlamydomonadales</taxon>
        <taxon>Haematococcaceae</taxon>
        <taxon>Haematococcus</taxon>
    </lineage>
</organism>
<dbReference type="InterPro" id="IPR012340">
    <property type="entry name" value="NA-bd_OB-fold"/>
</dbReference>
<dbReference type="EMBL" id="BLLF01000102">
    <property type="protein sequence ID" value="GFH07543.1"/>
    <property type="molecule type" value="Genomic_DNA"/>
</dbReference>
<evidence type="ECO:0000313" key="3">
    <source>
        <dbReference type="EMBL" id="GFH07543.1"/>
    </source>
</evidence>
<dbReference type="PANTHER" id="PTHR12150">
    <property type="entry name" value="CLASS IV SAM-BINDING METHYLTRANSFERASE-RELATED"/>
    <property type="match status" value="1"/>
</dbReference>
<name>A0A699YBU7_HAELA</name>
<evidence type="ECO:0000256" key="1">
    <source>
        <dbReference type="ARBA" id="ARBA00009841"/>
    </source>
</evidence>
<dbReference type="Gene3D" id="2.40.50.140">
    <property type="entry name" value="Nucleic acid-binding proteins"/>
    <property type="match status" value="1"/>
</dbReference>
<reference evidence="3 4" key="1">
    <citation type="submission" date="2020-02" db="EMBL/GenBank/DDBJ databases">
        <title>Draft genome sequence of Haematococcus lacustris strain NIES-144.</title>
        <authorList>
            <person name="Morimoto D."/>
            <person name="Nakagawa S."/>
            <person name="Yoshida T."/>
            <person name="Sawayama S."/>
        </authorList>
    </citation>
    <scope>NUCLEOTIDE SEQUENCE [LARGE SCALE GENOMIC DNA]</scope>
    <source>
        <strain evidence="3 4">NIES-144</strain>
    </source>
</reference>
<keyword evidence="4" id="KW-1185">Reference proteome</keyword>
<comment type="similarity">
    <text evidence="1">Belongs to the class IV-like SAM-binding methyltransferase superfamily.</text>
</comment>
<dbReference type="SUPFAM" id="SSF75217">
    <property type="entry name" value="alpha/beta knot"/>
    <property type="match status" value="1"/>
</dbReference>
<proteinExistence type="inferred from homology"/>
<dbReference type="InterPro" id="IPR029028">
    <property type="entry name" value="Alpha/beta_knot_MTases"/>
</dbReference>
<dbReference type="Proteomes" id="UP000485058">
    <property type="component" value="Unassembled WGS sequence"/>
</dbReference>
<dbReference type="SUPFAM" id="SSF50249">
    <property type="entry name" value="Nucleic acid-binding proteins"/>
    <property type="match status" value="1"/>
</dbReference>
<sequence>MGGKWKKLQQAPVVTTANGDTEAPSSSGRKHTLSLALPGSCIEHCPSAEAAAAVAAQIARAAAIFAVDEVVVYEEVPLGGDGSISLGSATLARVLQYLETPPFLRASLFPGSVAYPELRCAAALCPSLQTPHHSRSQEWQSYREGVVMRSEPDTGSFVDIGYERNAHVEECLPVGRRVTLYLGSSPSTAFVPAFSETMLKARLARPSEPRTQQGTYWGFSVRVATSLSRVLKEPGFKAGYDLSVGTARQGAVRQVAELVLPTFKHALVVLGGTQELEAIVAGDAALAQAGKGAADLFSLYLNCCPGQATASIRSEDAAILCLAYLHASLLKDGAGTGAGIACAPSCCPSLTLIPCSRQTLTLDQSPGAVWGKRGLEQAFGSSV</sequence>
<feature type="region of interest" description="Disordered" evidence="2">
    <location>
        <begin position="1"/>
        <end position="31"/>
    </location>
</feature>
<gene>
    <name evidence="3" type="ORF">HaLaN_02359</name>
</gene>
<dbReference type="Gene3D" id="3.40.1280.10">
    <property type="match status" value="1"/>
</dbReference>
<feature type="compositionally biased region" description="Polar residues" evidence="2">
    <location>
        <begin position="12"/>
        <end position="27"/>
    </location>
</feature>
<dbReference type="Pfam" id="PF02598">
    <property type="entry name" value="Methyltrn_RNA_3"/>
    <property type="match status" value="1"/>
</dbReference>
<comment type="caution">
    <text evidence="3">The sequence shown here is derived from an EMBL/GenBank/DDBJ whole genome shotgun (WGS) entry which is preliminary data.</text>
</comment>
<dbReference type="PANTHER" id="PTHR12150:SF13">
    <property type="entry name" value="METHYLTRANSFERASE C9ORF114-RELATED"/>
    <property type="match status" value="1"/>
</dbReference>
<dbReference type="AlphaFoldDB" id="A0A699YBU7"/>
<dbReference type="CDD" id="cd18086">
    <property type="entry name" value="HsC9orf114-like"/>
    <property type="match status" value="1"/>
</dbReference>
<protein>
    <submittedName>
        <fullName evidence="3">Uncharacterized protein</fullName>
    </submittedName>
</protein>
<dbReference type="InterPro" id="IPR003750">
    <property type="entry name" value="Put_MeTrfase-C9orf114-like"/>
</dbReference>
<evidence type="ECO:0000313" key="4">
    <source>
        <dbReference type="Proteomes" id="UP000485058"/>
    </source>
</evidence>